<dbReference type="Gene3D" id="1.10.260.40">
    <property type="entry name" value="lambda repressor-like DNA-binding domains"/>
    <property type="match status" value="1"/>
</dbReference>
<reference evidence="5 6" key="1">
    <citation type="journal article" date="2018" name="Nat. Biotechnol.">
        <title>A standardized bacterial taxonomy based on genome phylogeny substantially revises the tree of life.</title>
        <authorList>
            <person name="Parks D.H."/>
            <person name="Chuvochina M."/>
            <person name="Waite D.W."/>
            <person name="Rinke C."/>
            <person name="Skarshewski A."/>
            <person name="Chaumeil P.A."/>
            <person name="Hugenholtz P."/>
        </authorList>
    </citation>
    <scope>NUCLEOTIDE SEQUENCE [LARGE SCALE GENOMIC DNA]</scope>
    <source>
        <strain evidence="5">UBA9905</strain>
    </source>
</reference>
<evidence type="ECO:0000313" key="5">
    <source>
        <dbReference type="EMBL" id="HCO69416.1"/>
    </source>
</evidence>
<sequence>MARITIKDVAKSLELSVSTVSRALNDKGDVDEKTREKVKNRARELGYTPNMMAKALKGKMLGLLGVIIDDNTNPFYAEVVKGMEREAKKHGFHLLLVNTAADYEEQVFAIEFLQNKGVDGILIAPVDDTKPVEMDGIKVPFVIVGRHFEKSGFCEVYNDEELGGYIATRHLLESGRSNIITVQPDMNIFPTRGRSLGYRKALQEYSTELANSAIELKSSPENAGKVVLEYLESSGACDAVFAYNDMYALEIIALLRSKGIRVPEEIAVVGYDDIPYSVYVCPKLTSVALDKDWLGRTSTEMLIKMIKGKKIREKIYVQKPVLRVRDSG</sequence>
<dbReference type="Pfam" id="PF00532">
    <property type="entry name" value="Peripla_BP_1"/>
    <property type="match status" value="1"/>
</dbReference>
<dbReference type="GO" id="GO:0003700">
    <property type="term" value="F:DNA-binding transcription factor activity"/>
    <property type="evidence" value="ECO:0007669"/>
    <property type="project" value="TreeGrafter"/>
</dbReference>
<dbReference type="EMBL" id="DQBS01000058">
    <property type="protein sequence ID" value="HCO69416.1"/>
    <property type="molecule type" value="Genomic_DNA"/>
</dbReference>
<evidence type="ECO:0000259" key="4">
    <source>
        <dbReference type="PROSITE" id="PS50932"/>
    </source>
</evidence>
<dbReference type="SMART" id="SM00354">
    <property type="entry name" value="HTH_LACI"/>
    <property type="match status" value="1"/>
</dbReference>
<dbReference type="AlphaFoldDB" id="A0A3D3TK52"/>
<evidence type="ECO:0000256" key="2">
    <source>
        <dbReference type="ARBA" id="ARBA00023125"/>
    </source>
</evidence>
<dbReference type="InterPro" id="IPR001761">
    <property type="entry name" value="Peripla_BP/Lac1_sug-bd_dom"/>
</dbReference>
<dbReference type="SUPFAM" id="SSF53822">
    <property type="entry name" value="Periplasmic binding protein-like I"/>
    <property type="match status" value="1"/>
</dbReference>
<dbReference type="PANTHER" id="PTHR30146">
    <property type="entry name" value="LACI-RELATED TRANSCRIPTIONAL REPRESSOR"/>
    <property type="match status" value="1"/>
</dbReference>
<proteinExistence type="predicted"/>
<dbReference type="PANTHER" id="PTHR30146:SF154">
    <property type="entry name" value="TRANSCRIPTION REGULATOR, MEMBER OF GALR FAMILY"/>
    <property type="match status" value="1"/>
</dbReference>
<dbReference type="Proteomes" id="UP000264215">
    <property type="component" value="Unassembled WGS sequence"/>
</dbReference>
<dbReference type="CDD" id="cd06267">
    <property type="entry name" value="PBP1_LacI_sugar_binding-like"/>
    <property type="match status" value="1"/>
</dbReference>
<dbReference type="SUPFAM" id="SSF47413">
    <property type="entry name" value="lambda repressor-like DNA-binding domains"/>
    <property type="match status" value="1"/>
</dbReference>
<protein>
    <submittedName>
        <fullName evidence="5">LacI family transcriptional regulator</fullName>
    </submittedName>
</protein>
<dbReference type="Pfam" id="PF00356">
    <property type="entry name" value="LacI"/>
    <property type="match status" value="1"/>
</dbReference>
<evidence type="ECO:0000256" key="1">
    <source>
        <dbReference type="ARBA" id="ARBA00023015"/>
    </source>
</evidence>
<evidence type="ECO:0000256" key="3">
    <source>
        <dbReference type="ARBA" id="ARBA00023163"/>
    </source>
</evidence>
<dbReference type="InterPro" id="IPR010982">
    <property type="entry name" value="Lambda_DNA-bd_dom_sf"/>
</dbReference>
<dbReference type="InterPro" id="IPR000843">
    <property type="entry name" value="HTH_LacI"/>
</dbReference>
<dbReference type="PROSITE" id="PS50932">
    <property type="entry name" value="HTH_LACI_2"/>
    <property type="match status" value="1"/>
</dbReference>
<name>A0A3D3TK52_9BACT</name>
<keyword evidence="2" id="KW-0238">DNA-binding</keyword>
<keyword evidence="3" id="KW-0804">Transcription</keyword>
<dbReference type="GO" id="GO:0000976">
    <property type="term" value="F:transcription cis-regulatory region binding"/>
    <property type="evidence" value="ECO:0007669"/>
    <property type="project" value="TreeGrafter"/>
</dbReference>
<keyword evidence="1" id="KW-0805">Transcription regulation</keyword>
<feature type="domain" description="HTH lacI-type" evidence="4">
    <location>
        <begin position="4"/>
        <end position="58"/>
    </location>
</feature>
<dbReference type="Gene3D" id="3.40.50.2300">
    <property type="match status" value="2"/>
</dbReference>
<evidence type="ECO:0000313" key="6">
    <source>
        <dbReference type="Proteomes" id="UP000264215"/>
    </source>
</evidence>
<organism evidence="5 6">
    <name type="scientific">Mesotoga infera</name>
    <dbReference type="NCBI Taxonomy" id="1236046"/>
    <lineage>
        <taxon>Bacteria</taxon>
        <taxon>Thermotogati</taxon>
        <taxon>Thermotogota</taxon>
        <taxon>Thermotogae</taxon>
        <taxon>Kosmotogales</taxon>
        <taxon>Kosmotogaceae</taxon>
        <taxon>Mesotoga</taxon>
    </lineage>
</organism>
<comment type="caution">
    <text evidence="5">The sequence shown here is derived from an EMBL/GenBank/DDBJ whole genome shotgun (WGS) entry which is preliminary data.</text>
</comment>
<gene>
    <name evidence="5" type="ORF">DIT26_02345</name>
</gene>
<accession>A0A3D3TK52</accession>
<dbReference type="CDD" id="cd01392">
    <property type="entry name" value="HTH_LacI"/>
    <property type="match status" value="1"/>
</dbReference>
<dbReference type="InterPro" id="IPR028082">
    <property type="entry name" value="Peripla_BP_I"/>
</dbReference>